<comment type="caution">
    <text evidence="2">The sequence shown here is derived from an EMBL/GenBank/DDBJ whole genome shotgun (WGS) entry which is preliminary data.</text>
</comment>
<protein>
    <recommendedName>
        <fullName evidence="3">Holin of 3TMs, for gene-transfer release</fullName>
    </recommendedName>
</protein>
<dbReference type="Pfam" id="PF11351">
    <property type="entry name" value="GTA_holin_3TM"/>
    <property type="match status" value="1"/>
</dbReference>
<feature type="transmembrane region" description="Helical" evidence="1">
    <location>
        <begin position="83"/>
        <end position="102"/>
    </location>
</feature>
<keyword evidence="1" id="KW-0812">Transmembrane</keyword>
<dbReference type="EMBL" id="BARS01006999">
    <property type="protein sequence ID" value="GAF76803.1"/>
    <property type="molecule type" value="Genomic_DNA"/>
</dbReference>
<organism evidence="2">
    <name type="scientific">marine sediment metagenome</name>
    <dbReference type="NCBI Taxonomy" id="412755"/>
    <lineage>
        <taxon>unclassified sequences</taxon>
        <taxon>metagenomes</taxon>
        <taxon>ecological metagenomes</taxon>
    </lineage>
</organism>
<name>X0S6W7_9ZZZZ</name>
<sequence length="145" mass="15615">MGWLSKVFGSGLGETAEKIGGVVNKFAEGHLGKKELELELKSMMHARDMALQAEVTAEITAKERIMVAELQQGDKFTKRARPMIIYVGLAAAIIDAVEAIPFTMPDNFWVVWAGVCGVYVLGRSAEKYGKGGKLAAAITGSKILD</sequence>
<keyword evidence="1" id="KW-1133">Transmembrane helix</keyword>
<keyword evidence="1" id="KW-0472">Membrane</keyword>
<accession>X0S6W7</accession>
<evidence type="ECO:0000313" key="2">
    <source>
        <dbReference type="EMBL" id="GAF76803.1"/>
    </source>
</evidence>
<evidence type="ECO:0000256" key="1">
    <source>
        <dbReference type="SAM" id="Phobius"/>
    </source>
</evidence>
<dbReference type="AlphaFoldDB" id="X0S6W7"/>
<dbReference type="InterPro" id="IPR021497">
    <property type="entry name" value="GTA_holin_3TM"/>
</dbReference>
<gene>
    <name evidence="2" type="ORF">S01H1_13559</name>
</gene>
<proteinExistence type="predicted"/>
<feature type="transmembrane region" description="Helical" evidence="1">
    <location>
        <begin position="108"/>
        <end position="125"/>
    </location>
</feature>
<reference evidence="2" key="1">
    <citation type="journal article" date="2014" name="Front. Microbiol.">
        <title>High frequency of phylogenetically diverse reductive dehalogenase-homologous genes in deep subseafloor sedimentary metagenomes.</title>
        <authorList>
            <person name="Kawai M."/>
            <person name="Futagami T."/>
            <person name="Toyoda A."/>
            <person name="Takaki Y."/>
            <person name="Nishi S."/>
            <person name="Hori S."/>
            <person name="Arai W."/>
            <person name="Tsubouchi T."/>
            <person name="Morono Y."/>
            <person name="Uchiyama I."/>
            <person name="Ito T."/>
            <person name="Fujiyama A."/>
            <person name="Inagaki F."/>
            <person name="Takami H."/>
        </authorList>
    </citation>
    <scope>NUCLEOTIDE SEQUENCE</scope>
    <source>
        <strain evidence="2">Expedition CK06-06</strain>
    </source>
</reference>
<evidence type="ECO:0008006" key="3">
    <source>
        <dbReference type="Google" id="ProtNLM"/>
    </source>
</evidence>